<dbReference type="Pfam" id="PF00447">
    <property type="entry name" value="HSF_DNA-bind"/>
    <property type="match status" value="1"/>
</dbReference>
<evidence type="ECO:0000256" key="4">
    <source>
        <dbReference type="ARBA" id="ARBA00023015"/>
    </source>
</evidence>
<reference evidence="13 14" key="1">
    <citation type="submission" date="2024-01" db="EMBL/GenBank/DDBJ databases">
        <title>The complete chloroplast genome sequence of Lithospermum erythrorhizon: insights into the phylogenetic relationship among Boraginaceae species and the maternal lineages of purple gromwells.</title>
        <authorList>
            <person name="Okada T."/>
            <person name="Watanabe K."/>
        </authorList>
    </citation>
    <scope>NUCLEOTIDE SEQUENCE [LARGE SCALE GENOMIC DNA]</scope>
</reference>
<feature type="domain" description="HSF-type DNA-binding" evidence="12">
    <location>
        <begin position="35"/>
        <end position="128"/>
    </location>
</feature>
<evidence type="ECO:0000256" key="3">
    <source>
        <dbReference type="ARBA" id="ARBA00022553"/>
    </source>
</evidence>
<protein>
    <submittedName>
        <fullName evidence="13">Winged helix/forkhead transcription factor</fullName>
    </submittedName>
</protein>
<feature type="region of interest" description="Disordered" evidence="11">
    <location>
        <begin position="124"/>
        <end position="148"/>
    </location>
</feature>
<dbReference type="FunFam" id="1.10.10.10:FF:000037">
    <property type="entry name" value="Heat stress transcription factor B-4"/>
    <property type="match status" value="1"/>
</dbReference>
<evidence type="ECO:0000256" key="5">
    <source>
        <dbReference type="ARBA" id="ARBA00023016"/>
    </source>
</evidence>
<dbReference type="SMART" id="SM00415">
    <property type="entry name" value="HSF"/>
    <property type="match status" value="1"/>
</dbReference>
<keyword evidence="3" id="KW-0597">Phosphoprotein</keyword>
<dbReference type="GO" id="GO:0003700">
    <property type="term" value="F:DNA-binding transcription factor activity"/>
    <property type="evidence" value="ECO:0007669"/>
    <property type="project" value="InterPro"/>
</dbReference>
<evidence type="ECO:0000256" key="2">
    <source>
        <dbReference type="ARBA" id="ARBA00011233"/>
    </source>
</evidence>
<keyword evidence="10" id="KW-0175">Coiled coil</keyword>
<comment type="subcellular location">
    <subcellularLocation>
        <location evidence="1">Nucleus</location>
    </subcellularLocation>
</comment>
<dbReference type="InterPro" id="IPR000232">
    <property type="entry name" value="HSF_DNA-bd"/>
</dbReference>
<comment type="subunit">
    <text evidence="2">Homotrimer.</text>
</comment>
<dbReference type="PANTHER" id="PTHR10015">
    <property type="entry name" value="HEAT SHOCK TRANSCRIPTION FACTOR"/>
    <property type="match status" value="1"/>
</dbReference>
<evidence type="ECO:0000256" key="9">
    <source>
        <dbReference type="RuleBase" id="RU004020"/>
    </source>
</evidence>
<evidence type="ECO:0000256" key="7">
    <source>
        <dbReference type="ARBA" id="ARBA00023163"/>
    </source>
</evidence>
<comment type="caution">
    <text evidence="13">The sequence shown here is derived from an EMBL/GenBank/DDBJ whole genome shotgun (WGS) entry which is preliminary data.</text>
</comment>
<dbReference type="Proteomes" id="UP001454036">
    <property type="component" value="Unassembled WGS sequence"/>
</dbReference>
<evidence type="ECO:0000256" key="1">
    <source>
        <dbReference type="ARBA" id="ARBA00004123"/>
    </source>
</evidence>
<gene>
    <name evidence="13" type="ORF">LIER_21225</name>
</gene>
<evidence type="ECO:0000313" key="13">
    <source>
        <dbReference type="EMBL" id="GAA0165957.1"/>
    </source>
</evidence>
<evidence type="ECO:0000259" key="12">
    <source>
        <dbReference type="SMART" id="SM00415"/>
    </source>
</evidence>
<dbReference type="SUPFAM" id="SSF46785">
    <property type="entry name" value="Winged helix' DNA-binding domain"/>
    <property type="match status" value="1"/>
</dbReference>
<keyword evidence="4" id="KW-0805">Transcription regulation</keyword>
<name>A0AAV3QV88_LITER</name>
<dbReference type="InterPro" id="IPR036390">
    <property type="entry name" value="WH_DNA-bd_sf"/>
</dbReference>
<keyword evidence="5" id="KW-0346">Stress response</keyword>
<proteinExistence type="inferred from homology"/>
<evidence type="ECO:0000256" key="6">
    <source>
        <dbReference type="ARBA" id="ARBA00023125"/>
    </source>
</evidence>
<comment type="similarity">
    <text evidence="9">Belongs to the HSF family.</text>
</comment>
<sequence length="294" mass="32746">MSLDGGSAGSDAYVCGGRCGGGGGGGGESSFMAKPPAPFVLKTYHMVDDPTTNDIISWDSTGTSFIVWQPLVFAAEIMRNYFRHNNFSSFVTQLSTYSFSKISWDRWEFQNVYFQRGNNSSLRNVKRKTSGKQDIRQQQQAASPTEAATGEISMATNGFLDQEIKNLRDEHTLLNKELIMLKNQIEELVKELEMIKKESESCKRSQEKLDMFVKQVLLKDGIGDMTKGKCSGLKNVNAYMKLQKMLMMDDGVINSSEIVGEGETLIHQPSNAIDMKDLIEGPAHWVHYAKVLGS</sequence>
<keyword evidence="7" id="KW-0804">Transcription</keyword>
<dbReference type="EMBL" id="BAABME010005549">
    <property type="protein sequence ID" value="GAA0165957.1"/>
    <property type="molecule type" value="Genomic_DNA"/>
</dbReference>
<evidence type="ECO:0000256" key="10">
    <source>
        <dbReference type="SAM" id="Coils"/>
    </source>
</evidence>
<keyword evidence="8" id="KW-0539">Nucleus</keyword>
<dbReference type="InterPro" id="IPR036388">
    <property type="entry name" value="WH-like_DNA-bd_sf"/>
</dbReference>
<evidence type="ECO:0000313" key="14">
    <source>
        <dbReference type="Proteomes" id="UP001454036"/>
    </source>
</evidence>
<accession>A0AAV3QV88</accession>
<feature type="coiled-coil region" evidence="10">
    <location>
        <begin position="157"/>
        <end position="205"/>
    </location>
</feature>
<dbReference type="PRINTS" id="PR00056">
    <property type="entry name" value="HSFDOMAIN"/>
</dbReference>
<dbReference type="GO" id="GO:0005634">
    <property type="term" value="C:nucleus"/>
    <property type="evidence" value="ECO:0007669"/>
    <property type="project" value="UniProtKB-SubCell"/>
</dbReference>
<keyword evidence="6" id="KW-0238">DNA-binding</keyword>
<keyword evidence="14" id="KW-1185">Reference proteome</keyword>
<dbReference type="Gene3D" id="1.10.10.10">
    <property type="entry name" value="Winged helix-like DNA-binding domain superfamily/Winged helix DNA-binding domain"/>
    <property type="match status" value="1"/>
</dbReference>
<evidence type="ECO:0000256" key="8">
    <source>
        <dbReference type="ARBA" id="ARBA00023242"/>
    </source>
</evidence>
<dbReference type="GO" id="GO:0043565">
    <property type="term" value="F:sequence-specific DNA binding"/>
    <property type="evidence" value="ECO:0007669"/>
    <property type="project" value="InterPro"/>
</dbReference>
<evidence type="ECO:0000256" key="11">
    <source>
        <dbReference type="SAM" id="MobiDB-lite"/>
    </source>
</evidence>
<dbReference type="AlphaFoldDB" id="A0AAV3QV88"/>
<organism evidence="13 14">
    <name type="scientific">Lithospermum erythrorhizon</name>
    <name type="common">Purple gromwell</name>
    <name type="synonym">Lithospermum officinale var. erythrorhizon</name>
    <dbReference type="NCBI Taxonomy" id="34254"/>
    <lineage>
        <taxon>Eukaryota</taxon>
        <taxon>Viridiplantae</taxon>
        <taxon>Streptophyta</taxon>
        <taxon>Embryophyta</taxon>
        <taxon>Tracheophyta</taxon>
        <taxon>Spermatophyta</taxon>
        <taxon>Magnoliopsida</taxon>
        <taxon>eudicotyledons</taxon>
        <taxon>Gunneridae</taxon>
        <taxon>Pentapetalae</taxon>
        <taxon>asterids</taxon>
        <taxon>lamiids</taxon>
        <taxon>Boraginales</taxon>
        <taxon>Boraginaceae</taxon>
        <taxon>Boraginoideae</taxon>
        <taxon>Lithospermeae</taxon>
        <taxon>Lithospermum</taxon>
    </lineage>
</organism>
<dbReference type="PANTHER" id="PTHR10015:SF427">
    <property type="entry name" value="HEAT SHOCK FACTOR PROTEIN"/>
    <property type="match status" value="1"/>
</dbReference>